<protein>
    <recommendedName>
        <fullName evidence="6">branched-chain-amino-acid transaminase</fullName>
        <ecNumber evidence="6">2.6.1.42</ecNumber>
    </recommendedName>
</protein>
<evidence type="ECO:0000313" key="14">
    <source>
        <dbReference type="Proteomes" id="UP000007590"/>
    </source>
</evidence>
<dbReference type="EMBL" id="CP003349">
    <property type="protein sequence ID" value="AFD07476.1"/>
    <property type="molecule type" value="Genomic_DNA"/>
</dbReference>
<dbReference type="STRING" id="929556.Solca_2435"/>
<name>H8KRF1_SOLCM</name>
<dbReference type="PROSITE" id="PS00770">
    <property type="entry name" value="AA_TRANSFER_CLASS_4"/>
    <property type="match status" value="1"/>
</dbReference>
<sequence>MHNHFINYNGNILTENEPLFTTKNRAFRYGDGLFESIKMVKGELKFLSYHAERLREGMKTLCYKNYKSFTAEFLNEQIHQLAKSNKIFDNARIRFSVFREGEGLYTPKSNNGLFVVEMQKTDESVYETNKKGVLIDVFPDVRKNYNTLSGIKTSNCLPYILAAIHKQNSGIDDSILMNDEGYLVEGISSNLFLVKNGEFYTPALTEGCVAGVMRKVILEMGLHTGLKMHEVKIKPEALRNADEIFLTNATQGIRWVVGFQEKRFFNSYSKMLTEMLNRFSV</sequence>
<comment type="catalytic activity">
    <reaction evidence="9">
        <text>L-isoleucine + 2-oxoglutarate = (S)-3-methyl-2-oxopentanoate + L-glutamate</text>
        <dbReference type="Rhea" id="RHEA:24801"/>
        <dbReference type="ChEBI" id="CHEBI:16810"/>
        <dbReference type="ChEBI" id="CHEBI:29985"/>
        <dbReference type="ChEBI" id="CHEBI:35146"/>
        <dbReference type="ChEBI" id="CHEBI:58045"/>
        <dbReference type="EC" id="2.6.1.42"/>
    </reaction>
</comment>
<keyword evidence="7 12" id="KW-0663">Pyridoxal phosphate</keyword>
<dbReference type="InterPro" id="IPR001544">
    <property type="entry name" value="Aminotrans_IV"/>
</dbReference>
<dbReference type="InterPro" id="IPR018300">
    <property type="entry name" value="Aminotrans_IV_CS"/>
</dbReference>
<evidence type="ECO:0000256" key="11">
    <source>
        <dbReference type="RuleBase" id="RU004106"/>
    </source>
</evidence>
<evidence type="ECO:0000256" key="8">
    <source>
        <dbReference type="ARBA" id="ARBA00048212"/>
    </source>
</evidence>
<dbReference type="SUPFAM" id="SSF56752">
    <property type="entry name" value="D-aminoacid aminotransferase-like PLP-dependent enzymes"/>
    <property type="match status" value="1"/>
</dbReference>
<dbReference type="EC" id="2.6.1.42" evidence="6"/>
<gene>
    <name evidence="13" type="ordered locus">Solca_2435</name>
</gene>
<evidence type="ECO:0000256" key="7">
    <source>
        <dbReference type="ARBA" id="ARBA00022898"/>
    </source>
</evidence>
<dbReference type="GO" id="GO:0046394">
    <property type="term" value="P:carboxylic acid biosynthetic process"/>
    <property type="evidence" value="ECO:0007669"/>
    <property type="project" value="UniProtKB-ARBA"/>
</dbReference>
<dbReference type="GO" id="GO:0016829">
    <property type="term" value="F:lyase activity"/>
    <property type="evidence" value="ECO:0007669"/>
    <property type="project" value="UniProtKB-KW"/>
</dbReference>
<keyword evidence="13" id="KW-0032">Aminotransferase</keyword>
<dbReference type="eggNOG" id="COG0115">
    <property type="taxonomic scope" value="Bacteria"/>
</dbReference>
<dbReference type="InterPro" id="IPR036038">
    <property type="entry name" value="Aminotransferase-like"/>
</dbReference>
<comment type="catalytic activity">
    <reaction evidence="8">
        <text>L-valine + 2-oxoglutarate = 3-methyl-2-oxobutanoate + L-glutamate</text>
        <dbReference type="Rhea" id="RHEA:24813"/>
        <dbReference type="ChEBI" id="CHEBI:11851"/>
        <dbReference type="ChEBI" id="CHEBI:16810"/>
        <dbReference type="ChEBI" id="CHEBI:29985"/>
        <dbReference type="ChEBI" id="CHEBI:57762"/>
        <dbReference type="EC" id="2.6.1.42"/>
    </reaction>
</comment>
<comment type="pathway">
    <text evidence="4">Amino-acid biosynthesis; L-leucine biosynthesis; L-leucine from 3-methyl-2-oxobutanoate: step 4/4.</text>
</comment>
<dbReference type="RefSeq" id="WP_014680703.1">
    <property type="nucleotide sequence ID" value="NC_017770.1"/>
</dbReference>
<evidence type="ECO:0000256" key="6">
    <source>
        <dbReference type="ARBA" id="ARBA00013053"/>
    </source>
</evidence>
<evidence type="ECO:0000313" key="13">
    <source>
        <dbReference type="EMBL" id="AFD07476.1"/>
    </source>
</evidence>
<evidence type="ECO:0000256" key="12">
    <source>
        <dbReference type="RuleBase" id="RU004516"/>
    </source>
</evidence>
<dbReference type="HOGENOM" id="CLU_020844_2_0_10"/>
<keyword evidence="14" id="KW-1185">Reference proteome</keyword>
<accession>H8KRF1</accession>
<dbReference type="AlphaFoldDB" id="H8KRF1"/>
<dbReference type="KEGG" id="scn:Solca_2435"/>
<dbReference type="Proteomes" id="UP000007590">
    <property type="component" value="Chromosome"/>
</dbReference>
<dbReference type="Gene3D" id="3.30.470.10">
    <property type="match status" value="1"/>
</dbReference>
<reference evidence="13" key="1">
    <citation type="submission" date="2012-02" db="EMBL/GenBank/DDBJ databases">
        <title>The complete genome of Solitalea canadensis DSM 3403.</title>
        <authorList>
            <consortium name="US DOE Joint Genome Institute (JGI-PGF)"/>
            <person name="Lucas S."/>
            <person name="Copeland A."/>
            <person name="Lapidus A."/>
            <person name="Glavina del Rio T."/>
            <person name="Dalin E."/>
            <person name="Tice H."/>
            <person name="Bruce D."/>
            <person name="Goodwin L."/>
            <person name="Pitluck S."/>
            <person name="Peters L."/>
            <person name="Ovchinnikova G."/>
            <person name="Lu M."/>
            <person name="Kyrpides N."/>
            <person name="Mavromatis K."/>
            <person name="Ivanova N."/>
            <person name="Brettin T."/>
            <person name="Detter J.C."/>
            <person name="Han C."/>
            <person name="Larimer F."/>
            <person name="Land M."/>
            <person name="Hauser L."/>
            <person name="Markowitz V."/>
            <person name="Cheng J.-F."/>
            <person name="Hugenholtz P."/>
            <person name="Woyke T."/>
            <person name="Wu D."/>
            <person name="Spring S."/>
            <person name="Schroeder M."/>
            <person name="Kopitz M."/>
            <person name="Brambilla E."/>
            <person name="Klenk H.-P."/>
            <person name="Eisen J.A."/>
        </authorList>
    </citation>
    <scope>NUCLEOTIDE SEQUENCE</scope>
    <source>
        <strain evidence="13">DSM 3403</strain>
    </source>
</reference>
<comment type="pathway">
    <text evidence="3">Amino-acid biosynthesis; L-valine biosynthesis; L-valine from pyruvate: step 4/4.</text>
</comment>
<evidence type="ECO:0000256" key="5">
    <source>
        <dbReference type="ARBA" id="ARBA00009320"/>
    </source>
</evidence>
<organism evidence="13 14">
    <name type="scientific">Solitalea canadensis (strain ATCC 29591 / DSM 3403 / JCM 21819 / LMG 8368 / NBRC 15130 / NCIMB 12057 / USAM 9D)</name>
    <name type="common">Flexibacter canadensis</name>
    <dbReference type="NCBI Taxonomy" id="929556"/>
    <lineage>
        <taxon>Bacteria</taxon>
        <taxon>Pseudomonadati</taxon>
        <taxon>Bacteroidota</taxon>
        <taxon>Sphingobacteriia</taxon>
        <taxon>Sphingobacteriales</taxon>
        <taxon>Sphingobacteriaceae</taxon>
        <taxon>Solitalea</taxon>
    </lineage>
</organism>
<evidence type="ECO:0000256" key="2">
    <source>
        <dbReference type="ARBA" id="ARBA00004824"/>
    </source>
</evidence>
<evidence type="ECO:0000256" key="1">
    <source>
        <dbReference type="ARBA" id="ARBA00001933"/>
    </source>
</evidence>
<dbReference type="Pfam" id="PF01063">
    <property type="entry name" value="Aminotran_4"/>
    <property type="match status" value="1"/>
</dbReference>
<evidence type="ECO:0000256" key="9">
    <source>
        <dbReference type="ARBA" id="ARBA00048798"/>
    </source>
</evidence>
<dbReference type="InterPro" id="IPR043131">
    <property type="entry name" value="BCAT-like_N"/>
</dbReference>
<dbReference type="Gene3D" id="3.20.10.10">
    <property type="entry name" value="D-amino Acid Aminotransferase, subunit A, domain 2"/>
    <property type="match status" value="1"/>
</dbReference>
<dbReference type="GO" id="GO:0004084">
    <property type="term" value="F:branched-chain-amino-acid transaminase activity"/>
    <property type="evidence" value="ECO:0007669"/>
    <property type="project" value="UniProtKB-EC"/>
</dbReference>
<dbReference type="InterPro" id="IPR043132">
    <property type="entry name" value="BCAT-like_C"/>
</dbReference>
<dbReference type="InterPro" id="IPR050571">
    <property type="entry name" value="Class-IV_PLP-Dep_Aminotrnsfr"/>
</dbReference>
<evidence type="ECO:0000256" key="4">
    <source>
        <dbReference type="ARBA" id="ARBA00005072"/>
    </source>
</evidence>
<dbReference type="PANTHER" id="PTHR42743:SF11">
    <property type="entry name" value="AMINODEOXYCHORISMATE LYASE"/>
    <property type="match status" value="1"/>
</dbReference>
<comment type="similarity">
    <text evidence="5 11">Belongs to the class-IV pyridoxal-phosphate-dependent aminotransferase family.</text>
</comment>
<dbReference type="FunFam" id="3.20.10.10:FF:000002">
    <property type="entry name" value="D-alanine aminotransferase"/>
    <property type="match status" value="1"/>
</dbReference>
<evidence type="ECO:0000256" key="3">
    <source>
        <dbReference type="ARBA" id="ARBA00004931"/>
    </source>
</evidence>
<dbReference type="CDD" id="cd00449">
    <property type="entry name" value="PLPDE_IV"/>
    <property type="match status" value="1"/>
</dbReference>
<proteinExistence type="inferred from homology"/>
<keyword evidence="13" id="KW-0456">Lyase</keyword>
<comment type="pathway">
    <text evidence="2">Amino-acid biosynthesis; L-isoleucine biosynthesis; L-isoleucine from 2-oxobutanoate: step 4/4.</text>
</comment>
<comment type="cofactor">
    <cofactor evidence="1 12">
        <name>pyridoxal 5'-phosphate</name>
        <dbReference type="ChEBI" id="CHEBI:597326"/>
    </cofactor>
</comment>
<evidence type="ECO:0000256" key="10">
    <source>
        <dbReference type="ARBA" id="ARBA00049229"/>
    </source>
</evidence>
<comment type="catalytic activity">
    <reaction evidence="10">
        <text>L-leucine + 2-oxoglutarate = 4-methyl-2-oxopentanoate + L-glutamate</text>
        <dbReference type="Rhea" id="RHEA:18321"/>
        <dbReference type="ChEBI" id="CHEBI:16810"/>
        <dbReference type="ChEBI" id="CHEBI:17865"/>
        <dbReference type="ChEBI" id="CHEBI:29985"/>
        <dbReference type="ChEBI" id="CHEBI:57427"/>
        <dbReference type="EC" id="2.6.1.42"/>
    </reaction>
</comment>
<dbReference type="OrthoDB" id="9805628at2"/>
<dbReference type="PANTHER" id="PTHR42743">
    <property type="entry name" value="AMINO-ACID AMINOTRANSFERASE"/>
    <property type="match status" value="1"/>
</dbReference>
<keyword evidence="13" id="KW-0808">Transferase</keyword>
<dbReference type="GO" id="GO:0008652">
    <property type="term" value="P:amino acid biosynthetic process"/>
    <property type="evidence" value="ECO:0007669"/>
    <property type="project" value="UniProtKB-ARBA"/>
</dbReference>